<protein>
    <submittedName>
        <fullName evidence="1">Uncharacterized protein</fullName>
    </submittedName>
</protein>
<dbReference type="EMBL" id="JAINDJ010000002">
    <property type="protein sequence ID" value="KAG9456299.1"/>
    <property type="molecule type" value="Genomic_DNA"/>
</dbReference>
<sequence length="186" mass="20617">MVKGSPSRSSFICPCVVSPSHYRLRSVEKLPLSLGRTAERMNVGLAGPCFPQFHCVTIPLPLQSGGLGILSSQCDSLAADKDGSSRDISSPKGGWPFGVLRQRWKRGPMIFIQSTRKCSIHGRRRYHNHIQRQVSLANFLSWVDTQGEGKLSFTVPRFFFLQVSPSALRGYPADHHSHSANALQSR</sequence>
<dbReference type="Proteomes" id="UP000825729">
    <property type="component" value="Unassembled WGS sequence"/>
</dbReference>
<evidence type="ECO:0000313" key="2">
    <source>
        <dbReference type="Proteomes" id="UP000825729"/>
    </source>
</evidence>
<comment type="caution">
    <text evidence="1">The sequence shown here is derived from an EMBL/GenBank/DDBJ whole genome shotgun (WGS) entry which is preliminary data.</text>
</comment>
<keyword evidence="2" id="KW-1185">Reference proteome</keyword>
<gene>
    <name evidence="1" type="ORF">H6P81_000807</name>
</gene>
<accession>A0AAV7F5X3</accession>
<organism evidence="1 2">
    <name type="scientific">Aristolochia fimbriata</name>
    <name type="common">White veined hardy Dutchman's pipe vine</name>
    <dbReference type="NCBI Taxonomy" id="158543"/>
    <lineage>
        <taxon>Eukaryota</taxon>
        <taxon>Viridiplantae</taxon>
        <taxon>Streptophyta</taxon>
        <taxon>Embryophyta</taxon>
        <taxon>Tracheophyta</taxon>
        <taxon>Spermatophyta</taxon>
        <taxon>Magnoliopsida</taxon>
        <taxon>Magnoliidae</taxon>
        <taxon>Piperales</taxon>
        <taxon>Aristolochiaceae</taxon>
        <taxon>Aristolochia</taxon>
    </lineage>
</organism>
<evidence type="ECO:0000313" key="1">
    <source>
        <dbReference type="EMBL" id="KAG9456299.1"/>
    </source>
</evidence>
<name>A0AAV7F5X3_ARIFI</name>
<proteinExistence type="predicted"/>
<dbReference type="AlphaFoldDB" id="A0AAV7F5X3"/>
<reference evidence="1 2" key="1">
    <citation type="submission" date="2021-07" db="EMBL/GenBank/DDBJ databases">
        <title>The Aristolochia fimbriata genome: insights into angiosperm evolution, floral development and chemical biosynthesis.</title>
        <authorList>
            <person name="Jiao Y."/>
        </authorList>
    </citation>
    <scope>NUCLEOTIDE SEQUENCE [LARGE SCALE GENOMIC DNA]</scope>
    <source>
        <strain evidence="1">IBCAS-2021</strain>
        <tissue evidence="1">Leaf</tissue>
    </source>
</reference>